<dbReference type="Gene3D" id="1.10.287.130">
    <property type="match status" value="1"/>
</dbReference>
<dbReference type="SMART" id="SM00448">
    <property type="entry name" value="REC"/>
    <property type="match status" value="1"/>
</dbReference>
<proteinExistence type="predicted"/>
<evidence type="ECO:0000256" key="8">
    <source>
        <dbReference type="ARBA" id="ARBA00023012"/>
    </source>
</evidence>
<keyword evidence="3 11" id="KW-0597">Phosphoprotein</keyword>
<feature type="transmembrane region" description="Helical" evidence="12">
    <location>
        <begin position="131"/>
        <end position="149"/>
    </location>
</feature>
<dbReference type="PROSITE" id="PS50109">
    <property type="entry name" value="HIS_KIN"/>
    <property type="match status" value="1"/>
</dbReference>
<evidence type="ECO:0000256" key="7">
    <source>
        <dbReference type="ARBA" id="ARBA00022840"/>
    </source>
</evidence>
<dbReference type="CDD" id="cd00082">
    <property type="entry name" value="HisKA"/>
    <property type="match status" value="1"/>
</dbReference>
<dbReference type="InterPro" id="IPR011006">
    <property type="entry name" value="CheY-like_superfamily"/>
</dbReference>
<dbReference type="InterPro" id="IPR005467">
    <property type="entry name" value="His_kinase_dom"/>
</dbReference>
<protein>
    <recommendedName>
        <fullName evidence="10">Sensory/regulatory protein RpfC</fullName>
        <ecNumber evidence="2">2.7.13.3</ecNumber>
    </recommendedName>
</protein>
<dbReference type="CDD" id="cd17546">
    <property type="entry name" value="REC_hyHK_CKI1_RcsC-like"/>
    <property type="match status" value="1"/>
</dbReference>
<dbReference type="GO" id="GO:0005524">
    <property type="term" value="F:ATP binding"/>
    <property type="evidence" value="ECO:0007669"/>
    <property type="project" value="UniProtKB-KW"/>
</dbReference>
<dbReference type="PANTHER" id="PTHR45339:SF1">
    <property type="entry name" value="HYBRID SIGNAL TRANSDUCTION HISTIDINE KINASE J"/>
    <property type="match status" value="1"/>
</dbReference>
<evidence type="ECO:0000256" key="2">
    <source>
        <dbReference type="ARBA" id="ARBA00012438"/>
    </source>
</evidence>
<dbReference type="RefSeq" id="WP_134085179.1">
    <property type="nucleotide sequence ID" value="NZ_SOQX01000009.1"/>
</dbReference>
<comment type="subunit">
    <text evidence="9">At low DSF concentrations, interacts with RpfF.</text>
</comment>
<dbReference type="InterPro" id="IPR003661">
    <property type="entry name" value="HisK_dim/P_dom"/>
</dbReference>
<dbReference type="InterPro" id="IPR036097">
    <property type="entry name" value="HisK_dim/P_sf"/>
</dbReference>
<dbReference type="FunFam" id="3.30.565.10:FF:000010">
    <property type="entry name" value="Sensor histidine kinase RcsC"/>
    <property type="match status" value="1"/>
</dbReference>
<evidence type="ECO:0000313" key="15">
    <source>
        <dbReference type="EMBL" id="TDX98153.1"/>
    </source>
</evidence>
<keyword evidence="12" id="KW-0812">Transmembrane</keyword>
<gene>
    <name evidence="15" type="ORF">EDC23_2635</name>
</gene>
<sequence>MIQEQSRDFLGYLKTTRMWSNPDFNQAITRLIIWLFAFGHIGAGIHTGYYPDNHEEYYLFAAIFLLYTLAVLISVFVYPDSRIRPYVTIPLDIAAISTAMIITDAGPFSPYFLFYPWIYIGYGVRYGRWELFSATAASVVAFLLILIYTDTWYSHYIDAIAYLIFLMALPFYLNVMIGRIKSARSEADKANRAKSEFLATMSHEIRTPMSGIIGMTELLDKTDLDDRQREYVINLKEASTTLHSIINDVLDLSKIEAGKYKFQKTRFDLPAVCRGVTSIFAPAAAEKGIEINCHIDNSLPRYFIGDPNRLRQILLNLISNAIKYTDTGGVTINVSLRNRQDNIYLVHFEVRDTGIGIERNKLADIFNPFYQCHDDHPAQKSGTGLGTTISFNLVQAMSGRMGVDSTSGEGTCFWFGLPLPAAGNQEKAPASEQAAQSSVTDKIALKVLLAEDSEINAKVITTFLRMDGHDVTHVTRGDQALQMLLQNRYDLVLMDMRMPALNGIEVSRAWRKQEPPGQHVPIIALTANATTEDRSSCLAAGMDHFLAKPVSHDTLQAVINSLFENVPEHSNEQQLSIP</sequence>
<dbReference type="Pfam" id="PF00512">
    <property type="entry name" value="HisKA"/>
    <property type="match status" value="1"/>
</dbReference>
<dbReference type="InterPro" id="IPR036890">
    <property type="entry name" value="HATPase_C_sf"/>
</dbReference>
<evidence type="ECO:0000256" key="10">
    <source>
        <dbReference type="ARBA" id="ARBA00068150"/>
    </source>
</evidence>
<comment type="catalytic activity">
    <reaction evidence="1">
        <text>ATP + protein L-histidine = ADP + protein N-phospho-L-histidine.</text>
        <dbReference type="EC" id="2.7.13.3"/>
    </reaction>
</comment>
<evidence type="ECO:0000259" key="13">
    <source>
        <dbReference type="PROSITE" id="PS50109"/>
    </source>
</evidence>
<keyword evidence="6 15" id="KW-0418">Kinase</keyword>
<accession>A0A4V3H3F1</accession>
<dbReference type="GO" id="GO:0000155">
    <property type="term" value="F:phosphorelay sensor kinase activity"/>
    <property type="evidence" value="ECO:0007669"/>
    <property type="project" value="InterPro"/>
</dbReference>
<feature type="modified residue" description="4-aspartylphosphate" evidence="11">
    <location>
        <position position="495"/>
    </location>
</feature>
<evidence type="ECO:0000256" key="5">
    <source>
        <dbReference type="ARBA" id="ARBA00022741"/>
    </source>
</evidence>
<dbReference type="EMBL" id="SOQX01000009">
    <property type="protein sequence ID" value="TDX98153.1"/>
    <property type="molecule type" value="Genomic_DNA"/>
</dbReference>
<keyword evidence="7" id="KW-0067">ATP-binding</keyword>
<evidence type="ECO:0000256" key="1">
    <source>
        <dbReference type="ARBA" id="ARBA00000085"/>
    </source>
</evidence>
<dbReference type="InterPro" id="IPR003594">
    <property type="entry name" value="HATPase_dom"/>
</dbReference>
<evidence type="ECO:0000256" key="3">
    <source>
        <dbReference type="ARBA" id="ARBA00022553"/>
    </source>
</evidence>
<keyword evidence="16" id="KW-1185">Reference proteome</keyword>
<dbReference type="Proteomes" id="UP000294914">
    <property type="component" value="Unassembled WGS sequence"/>
</dbReference>
<dbReference type="FunFam" id="1.10.287.130:FF:000002">
    <property type="entry name" value="Two-component osmosensing histidine kinase"/>
    <property type="match status" value="1"/>
</dbReference>
<evidence type="ECO:0000256" key="9">
    <source>
        <dbReference type="ARBA" id="ARBA00064003"/>
    </source>
</evidence>
<comment type="caution">
    <text evidence="15">The sequence shown here is derived from an EMBL/GenBank/DDBJ whole genome shotgun (WGS) entry which is preliminary data.</text>
</comment>
<evidence type="ECO:0000256" key="6">
    <source>
        <dbReference type="ARBA" id="ARBA00022777"/>
    </source>
</evidence>
<feature type="domain" description="Response regulatory" evidence="14">
    <location>
        <begin position="446"/>
        <end position="563"/>
    </location>
</feature>
<keyword evidence="12" id="KW-1133">Transmembrane helix</keyword>
<feature type="transmembrane region" description="Helical" evidence="12">
    <location>
        <begin position="155"/>
        <end position="175"/>
    </location>
</feature>
<dbReference type="SMART" id="SM00387">
    <property type="entry name" value="HATPase_c"/>
    <property type="match status" value="1"/>
</dbReference>
<dbReference type="AlphaFoldDB" id="A0A4V3H3F1"/>
<dbReference type="CDD" id="cd16922">
    <property type="entry name" value="HATPase_EvgS-ArcB-TorS-like"/>
    <property type="match status" value="1"/>
</dbReference>
<keyword evidence="5" id="KW-0547">Nucleotide-binding</keyword>
<dbReference type="InterPro" id="IPR004358">
    <property type="entry name" value="Sig_transdc_His_kin-like_C"/>
</dbReference>
<dbReference type="InterPro" id="IPR001789">
    <property type="entry name" value="Sig_transdc_resp-reg_receiver"/>
</dbReference>
<evidence type="ECO:0000256" key="12">
    <source>
        <dbReference type="SAM" id="Phobius"/>
    </source>
</evidence>
<dbReference type="Gene3D" id="3.40.50.2300">
    <property type="match status" value="1"/>
</dbReference>
<dbReference type="SUPFAM" id="SSF55874">
    <property type="entry name" value="ATPase domain of HSP90 chaperone/DNA topoisomerase II/histidine kinase"/>
    <property type="match status" value="1"/>
</dbReference>
<dbReference type="PRINTS" id="PR00344">
    <property type="entry name" value="BCTRLSENSOR"/>
</dbReference>
<dbReference type="Gene3D" id="3.30.565.10">
    <property type="entry name" value="Histidine kinase-like ATPase, C-terminal domain"/>
    <property type="match status" value="1"/>
</dbReference>
<dbReference type="Pfam" id="PF00072">
    <property type="entry name" value="Response_reg"/>
    <property type="match status" value="1"/>
</dbReference>
<dbReference type="PROSITE" id="PS50110">
    <property type="entry name" value="RESPONSE_REGULATORY"/>
    <property type="match status" value="1"/>
</dbReference>
<dbReference type="Pfam" id="PF02518">
    <property type="entry name" value="HATPase_c"/>
    <property type="match status" value="1"/>
</dbReference>
<dbReference type="SMART" id="SM00388">
    <property type="entry name" value="HisKA"/>
    <property type="match status" value="1"/>
</dbReference>
<dbReference type="SUPFAM" id="SSF52172">
    <property type="entry name" value="CheY-like"/>
    <property type="match status" value="1"/>
</dbReference>
<name>A0A4V3H3F1_9GAMM</name>
<feature type="domain" description="Histidine kinase" evidence="13">
    <location>
        <begin position="200"/>
        <end position="421"/>
    </location>
</feature>
<dbReference type="OrthoDB" id="5563233at2"/>
<feature type="transmembrane region" description="Helical" evidence="12">
    <location>
        <begin position="57"/>
        <end position="78"/>
    </location>
</feature>
<dbReference type="SUPFAM" id="SSF47384">
    <property type="entry name" value="Homodimeric domain of signal transducing histidine kinase"/>
    <property type="match status" value="1"/>
</dbReference>
<evidence type="ECO:0000259" key="14">
    <source>
        <dbReference type="PROSITE" id="PS50110"/>
    </source>
</evidence>
<reference evidence="15 16" key="1">
    <citation type="submission" date="2019-03" db="EMBL/GenBank/DDBJ databases">
        <title>Genomic Encyclopedia of Type Strains, Phase IV (KMG-IV): sequencing the most valuable type-strain genomes for metagenomic binning, comparative biology and taxonomic classification.</title>
        <authorList>
            <person name="Goeker M."/>
        </authorList>
    </citation>
    <scope>NUCLEOTIDE SEQUENCE [LARGE SCALE GENOMIC DNA]</scope>
    <source>
        <strain evidence="15 16">DSM 16326</strain>
    </source>
</reference>
<evidence type="ECO:0000313" key="16">
    <source>
        <dbReference type="Proteomes" id="UP000294914"/>
    </source>
</evidence>
<keyword evidence="4" id="KW-0808">Transferase</keyword>
<keyword evidence="8" id="KW-0902">Two-component regulatory system</keyword>
<feature type="transmembrane region" description="Helical" evidence="12">
    <location>
        <begin position="27"/>
        <end position="45"/>
    </location>
</feature>
<evidence type="ECO:0000256" key="4">
    <source>
        <dbReference type="ARBA" id="ARBA00022679"/>
    </source>
</evidence>
<keyword evidence="12" id="KW-0472">Membrane</keyword>
<evidence type="ECO:0000256" key="11">
    <source>
        <dbReference type="PROSITE-ProRule" id="PRU00169"/>
    </source>
</evidence>
<dbReference type="EC" id="2.7.13.3" evidence="2"/>
<dbReference type="PANTHER" id="PTHR45339">
    <property type="entry name" value="HYBRID SIGNAL TRANSDUCTION HISTIDINE KINASE J"/>
    <property type="match status" value="1"/>
</dbReference>
<organism evidence="15 16">
    <name type="scientific">Thiohalophilus thiocyanatoxydans</name>
    <dbReference type="NCBI Taxonomy" id="381308"/>
    <lineage>
        <taxon>Bacteria</taxon>
        <taxon>Pseudomonadati</taxon>
        <taxon>Pseudomonadota</taxon>
        <taxon>Gammaproteobacteria</taxon>
        <taxon>Thiohalomonadales</taxon>
        <taxon>Thiohalophilaceae</taxon>
        <taxon>Thiohalophilus</taxon>
    </lineage>
</organism>